<dbReference type="PANTHER" id="PTHR46098:SF1">
    <property type="entry name" value="TRNA (CYTOSINE(38)-C(5))-METHYLTRANSFERASE"/>
    <property type="match status" value="1"/>
</dbReference>
<dbReference type="SUPFAM" id="SSF53335">
    <property type="entry name" value="S-adenosyl-L-methionine-dependent methyltransferases"/>
    <property type="match status" value="1"/>
</dbReference>
<proteinExistence type="inferred from homology"/>
<protein>
    <recommendedName>
        <fullName evidence="1">DNA (cytosine-5-)-methyltransferase</fullName>
        <ecNumber evidence="1">2.1.1.37</ecNumber>
    </recommendedName>
</protein>
<evidence type="ECO:0000313" key="9">
    <source>
        <dbReference type="Proteomes" id="UP000255523"/>
    </source>
</evidence>
<dbReference type="PROSITE" id="PS51679">
    <property type="entry name" value="SAM_MT_C5"/>
    <property type="match status" value="1"/>
</dbReference>
<dbReference type="OrthoDB" id="9813719at2"/>
<evidence type="ECO:0000256" key="7">
    <source>
        <dbReference type="RuleBase" id="RU000416"/>
    </source>
</evidence>
<keyword evidence="2 6" id="KW-0489">Methyltransferase</keyword>
<evidence type="ECO:0000256" key="4">
    <source>
        <dbReference type="ARBA" id="ARBA00022691"/>
    </source>
</evidence>
<dbReference type="RefSeq" id="WP_022790594.1">
    <property type="nucleotide sequence ID" value="NZ_UHFX01000003.1"/>
</dbReference>
<evidence type="ECO:0000256" key="6">
    <source>
        <dbReference type="PROSITE-ProRule" id="PRU01016"/>
    </source>
</evidence>
<evidence type="ECO:0000256" key="1">
    <source>
        <dbReference type="ARBA" id="ARBA00011975"/>
    </source>
</evidence>
<sequence>MKKTVIELFAGVGGFRVGLNDIHDFDEDGRAIENNDWDFVWANQWEPSTKVQHAYDCYTTRFGEGSCSNEDISKVDKSAIPDHALVCGGFPCQDYSVARSLSKEKGIEGKKGVLFWDIADVLRIKKSPFVLLENVDRLLKSPARQRGRDFGIMLRTFDELGYNVEWRVINAAEYGCAQRRRRVFIFAWRKDTKYNKNIDPVYAESYLFKNGLFASSFPVEDPEDFVNDFKLIDLTKYQDTVEMTSLFQARFENTGIMIDGLVVTGKTIPIQVKPITLREVREDRNHLEHYFLTDSQNEKFEYLRGPKKIERRNPNGEIYYYSEGGMCYPDNLDLPGRTMLTSEGSINRSTHVIEDKETGKNRLLTPIEAERLQSFPDDWTNTGMPEKRRYFMMGNALVTKIINKLEPNLREIINNE</sequence>
<dbReference type="GO" id="GO:0009307">
    <property type="term" value="P:DNA restriction-modification system"/>
    <property type="evidence" value="ECO:0007669"/>
    <property type="project" value="UniProtKB-KW"/>
</dbReference>
<dbReference type="PANTHER" id="PTHR46098">
    <property type="entry name" value="TRNA (CYTOSINE(38)-C(5))-METHYLTRANSFERASE"/>
    <property type="match status" value="1"/>
</dbReference>
<dbReference type="Gene3D" id="3.40.50.150">
    <property type="entry name" value="Vaccinia Virus protein VP39"/>
    <property type="match status" value="1"/>
</dbReference>
<evidence type="ECO:0000256" key="3">
    <source>
        <dbReference type="ARBA" id="ARBA00022679"/>
    </source>
</evidence>
<dbReference type="InterPro" id="IPR001525">
    <property type="entry name" value="C5_MeTfrase"/>
</dbReference>
<dbReference type="Pfam" id="PF00145">
    <property type="entry name" value="DNA_methylase"/>
    <property type="match status" value="1"/>
</dbReference>
<gene>
    <name evidence="8" type="primary">hhaIM</name>
    <name evidence="8" type="ORF">NCTC11087_00046</name>
</gene>
<dbReference type="GO" id="GO:0003886">
    <property type="term" value="F:DNA (cytosine-5-)-methyltransferase activity"/>
    <property type="evidence" value="ECO:0007669"/>
    <property type="project" value="UniProtKB-EC"/>
</dbReference>
<name>A0A380LGZ5_9FIRM</name>
<dbReference type="REBASE" id="431093">
    <property type="entry name" value="M.Fpl11087ORF46P"/>
</dbReference>
<keyword evidence="3 6" id="KW-0808">Transferase</keyword>
<accession>A0A380LGZ5</accession>
<dbReference type="Gene3D" id="3.90.120.10">
    <property type="entry name" value="DNA Methylase, subunit A, domain 2"/>
    <property type="match status" value="1"/>
</dbReference>
<dbReference type="NCBIfam" id="TIGR00675">
    <property type="entry name" value="dcm"/>
    <property type="match status" value="1"/>
</dbReference>
<dbReference type="GeneID" id="77461049"/>
<comment type="similarity">
    <text evidence="6 7">Belongs to the class I-like SAM-binding methyltransferase superfamily. C5-methyltransferase family.</text>
</comment>
<dbReference type="Proteomes" id="UP000255523">
    <property type="component" value="Unassembled WGS sequence"/>
</dbReference>
<organism evidence="8 9">
    <name type="scientific">Faecalicoccus pleomorphus</name>
    <dbReference type="NCBI Taxonomy" id="1323"/>
    <lineage>
        <taxon>Bacteria</taxon>
        <taxon>Bacillati</taxon>
        <taxon>Bacillota</taxon>
        <taxon>Erysipelotrichia</taxon>
        <taxon>Erysipelotrichales</taxon>
        <taxon>Erysipelotrichaceae</taxon>
        <taxon>Faecalicoccus</taxon>
    </lineage>
</organism>
<dbReference type="InterPro" id="IPR029063">
    <property type="entry name" value="SAM-dependent_MTases_sf"/>
</dbReference>
<evidence type="ECO:0000256" key="2">
    <source>
        <dbReference type="ARBA" id="ARBA00022603"/>
    </source>
</evidence>
<feature type="active site" evidence="6">
    <location>
        <position position="92"/>
    </location>
</feature>
<evidence type="ECO:0000256" key="5">
    <source>
        <dbReference type="ARBA" id="ARBA00022747"/>
    </source>
</evidence>
<dbReference type="AlphaFoldDB" id="A0A380LGZ5"/>
<keyword evidence="9" id="KW-1185">Reference proteome</keyword>
<keyword evidence="4 6" id="KW-0949">S-adenosyl-L-methionine</keyword>
<reference evidence="8 9" key="1">
    <citation type="submission" date="2018-06" db="EMBL/GenBank/DDBJ databases">
        <authorList>
            <consortium name="Pathogen Informatics"/>
            <person name="Doyle S."/>
        </authorList>
    </citation>
    <scope>NUCLEOTIDE SEQUENCE [LARGE SCALE GENOMIC DNA]</scope>
    <source>
        <strain evidence="8 9">NCTC11087</strain>
    </source>
</reference>
<dbReference type="GO" id="GO:0032259">
    <property type="term" value="P:methylation"/>
    <property type="evidence" value="ECO:0007669"/>
    <property type="project" value="UniProtKB-KW"/>
</dbReference>
<evidence type="ECO:0000313" key="8">
    <source>
        <dbReference type="EMBL" id="SUO03194.1"/>
    </source>
</evidence>
<dbReference type="InterPro" id="IPR050750">
    <property type="entry name" value="C5-MTase"/>
</dbReference>
<dbReference type="EMBL" id="UHFX01000003">
    <property type="protein sequence ID" value="SUO03194.1"/>
    <property type="molecule type" value="Genomic_DNA"/>
</dbReference>
<dbReference type="EC" id="2.1.1.37" evidence="1"/>
<keyword evidence="5" id="KW-0680">Restriction system</keyword>
<dbReference type="PRINTS" id="PR00105">
    <property type="entry name" value="C5METTRFRASE"/>
</dbReference>